<sequence>MPEIVKLAEESAKVGEGPIWDADTQNLLWTDIQTGRLFRYDPATGTNETIHNGHYVGGFAVNKQGGLLQCIWDGVVLWRSDDDWVRIHGETYEGERLQFNDISADPEGRVFAGSFLDDGLGKLYRFDPDGSVTIAEEGVGCSNGIGFSPDHRTMYHTDSTKRTIYAYDYDQATGDITNRRDFIKLVDTEGVPDGMTVDAEGYIWTAVWFGGCIVRFDPDGTEEQRIHLPAYQTSSVMFGGNNLTDIYVTSANFLVEPGGDLDPADYDWSAYNNGYRGGGLFVIKNSGFQGKEEYKSDFAWPDR</sequence>
<dbReference type="PANTHER" id="PTHR10907:SF47">
    <property type="entry name" value="REGUCALCIN"/>
    <property type="match status" value="1"/>
</dbReference>
<dbReference type="Pfam" id="PF08450">
    <property type="entry name" value="SGL"/>
    <property type="match status" value="1"/>
</dbReference>
<dbReference type="InterPro" id="IPR011042">
    <property type="entry name" value="6-blade_b-propeller_TolB-like"/>
</dbReference>
<evidence type="ECO:0000256" key="1">
    <source>
        <dbReference type="ARBA" id="ARBA00008853"/>
    </source>
</evidence>
<evidence type="ECO:0000313" key="3">
    <source>
        <dbReference type="EMBL" id="SVC14239.1"/>
    </source>
</evidence>
<organism evidence="3">
    <name type="scientific">marine metagenome</name>
    <dbReference type="NCBI Taxonomy" id="408172"/>
    <lineage>
        <taxon>unclassified sequences</taxon>
        <taxon>metagenomes</taxon>
        <taxon>ecological metagenomes</taxon>
    </lineage>
</organism>
<dbReference type="GO" id="GO:0005509">
    <property type="term" value="F:calcium ion binding"/>
    <property type="evidence" value="ECO:0007669"/>
    <property type="project" value="TreeGrafter"/>
</dbReference>
<dbReference type="InterPro" id="IPR005511">
    <property type="entry name" value="SMP-30"/>
</dbReference>
<comment type="similarity">
    <text evidence="1">Belongs to the SMP-30/CGR1 family.</text>
</comment>
<dbReference type="EMBL" id="UINC01075750">
    <property type="protein sequence ID" value="SVC14239.1"/>
    <property type="molecule type" value="Genomic_DNA"/>
</dbReference>
<dbReference type="AlphaFoldDB" id="A0A382JR78"/>
<dbReference type="InterPro" id="IPR013658">
    <property type="entry name" value="SGL"/>
</dbReference>
<dbReference type="Gene3D" id="2.120.10.30">
    <property type="entry name" value="TolB, C-terminal domain"/>
    <property type="match status" value="1"/>
</dbReference>
<feature type="domain" description="SMP-30/Gluconolactonase/LRE-like region" evidence="2">
    <location>
        <begin position="14"/>
        <end position="252"/>
    </location>
</feature>
<protein>
    <recommendedName>
        <fullName evidence="2">SMP-30/Gluconolactonase/LRE-like region domain-containing protein</fullName>
    </recommendedName>
</protein>
<accession>A0A382JR78</accession>
<dbReference type="PRINTS" id="PR01790">
    <property type="entry name" value="SMP30FAMILY"/>
</dbReference>
<proteinExistence type="inferred from homology"/>
<reference evidence="3" key="1">
    <citation type="submission" date="2018-05" db="EMBL/GenBank/DDBJ databases">
        <authorList>
            <person name="Lanie J.A."/>
            <person name="Ng W.-L."/>
            <person name="Kazmierczak K.M."/>
            <person name="Andrzejewski T.M."/>
            <person name="Davidsen T.M."/>
            <person name="Wayne K.J."/>
            <person name="Tettelin H."/>
            <person name="Glass J.I."/>
            <person name="Rusch D."/>
            <person name="Podicherti R."/>
            <person name="Tsui H.-C.T."/>
            <person name="Winkler M.E."/>
        </authorList>
    </citation>
    <scope>NUCLEOTIDE SEQUENCE</scope>
</reference>
<dbReference type="SUPFAM" id="SSF63829">
    <property type="entry name" value="Calcium-dependent phosphotriesterase"/>
    <property type="match status" value="1"/>
</dbReference>
<dbReference type="PANTHER" id="PTHR10907">
    <property type="entry name" value="REGUCALCIN"/>
    <property type="match status" value="1"/>
</dbReference>
<name>A0A382JR78_9ZZZZ</name>
<dbReference type="GO" id="GO:0019853">
    <property type="term" value="P:L-ascorbic acid biosynthetic process"/>
    <property type="evidence" value="ECO:0007669"/>
    <property type="project" value="TreeGrafter"/>
</dbReference>
<dbReference type="GO" id="GO:0004341">
    <property type="term" value="F:gluconolactonase activity"/>
    <property type="evidence" value="ECO:0007669"/>
    <property type="project" value="TreeGrafter"/>
</dbReference>
<evidence type="ECO:0000259" key="2">
    <source>
        <dbReference type="Pfam" id="PF08450"/>
    </source>
</evidence>
<gene>
    <name evidence="3" type="ORF">METZ01_LOCUS267093</name>
</gene>